<reference evidence="4" key="1">
    <citation type="submission" date="2011-08" db="EMBL/GenBank/DDBJ databases">
        <authorList>
            <person name="Rombauts S."/>
        </authorList>
    </citation>
    <scope>NUCLEOTIDE SEQUENCE</scope>
    <source>
        <strain evidence="4">London</strain>
    </source>
</reference>
<dbReference type="Proteomes" id="UP000015104">
    <property type="component" value="Unassembled WGS sequence"/>
</dbReference>
<organism evidence="3 4">
    <name type="scientific">Tetranychus urticae</name>
    <name type="common">Two-spotted spider mite</name>
    <dbReference type="NCBI Taxonomy" id="32264"/>
    <lineage>
        <taxon>Eukaryota</taxon>
        <taxon>Metazoa</taxon>
        <taxon>Ecdysozoa</taxon>
        <taxon>Arthropoda</taxon>
        <taxon>Chelicerata</taxon>
        <taxon>Arachnida</taxon>
        <taxon>Acari</taxon>
        <taxon>Acariformes</taxon>
        <taxon>Trombidiformes</taxon>
        <taxon>Prostigmata</taxon>
        <taxon>Eleutherengona</taxon>
        <taxon>Raphignathae</taxon>
        <taxon>Tetranychoidea</taxon>
        <taxon>Tetranychidae</taxon>
        <taxon>Tetranychus</taxon>
    </lineage>
</organism>
<keyword evidence="4" id="KW-1185">Reference proteome</keyword>
<feature type="compositionally biased region" description="Low complexity" evidence="1">
    <location>
        <begin position="136"/>
        <end position="162"/>
    </location>
</feature>
<dbReference type="HOGENOM" id="CLU_807346_0_0_1"/>
<accession>T1KRB4</accession>
<feature type="chain" id="PRO_5004591774" evidence="2">
    <location>
        <begin position="28"/>
        <end position="344"/>
    </location>
</feature>
<keyword evidence="2" id="KW-0732">Signal</keyword>
<feature type="signal peptide" evidence="2">
    <location>
        <begin position="1"/>
        <end position="27"/>
    </location>
</feature>
<sequence length="344" mass="35567">MANNCQLWLTTIVLTAIVLFNSVHVEAGKKKDKGLIIVLSNGGCGGNIVVQTAKDGKKGGGGHKIVVKGGDSGGGCGCSNSCGSCGGGGDHHHVQHVPVPVPVPPGHPIPPMGHPEMHAAMMSQLVPAFSADDPHQSSGSSGDSGDQDSQASDSATSATSSDDTSKDSGDSSSDSASSSAAEKAKMVAPLFIPMNAITPPWFHGSPGEFAQSSNVAPTFNDPMFNLHGPGSNFMAPPMGFQGFDENPLLSQPASDSNKKDPSEANKTQGSRGGRSGYLQPLIDSVQRLLRGPSPLREIEQGLVRQGQRMQASFSNLVPVAITNYTSYLPSLPGLRSSSGNRDRL</sequence>
<name>T1KRB4_TETUR</name>
<reference evidence="3" key="2">
    <citation type="submission" date="2015-06" db="UniProtKB">
        <authorList>
            <consortium name="EnsemblMetazoa"/>
        </authorList>
    </citation>
    <scope>IDENTIFICATION</scope>
</reference>
<proteinExistence type="predicted"/>
<protein>
    <submittedName>
        <fullName evidence="3">Uncharacterized protein</fullName>
    </submittedName>
</protein>
<dbReference type="EMBL" id="CAEY01000388">
    <property type="status" value="NOT_ANNOTATED_CDS"/>
    <property type="molecule type" value="Genomic_DNA"/>
</dbReference>
<feature type="region of interest" description="Disordered" evidence="1">
    <location>
        <begin position="235"/>
        <end position="277"/>
    </location>
</feature>
<feature type="compositionally biased region" description="Low complexity" evidence="1">
    <location>
        <begin position="170"/>
        <end position="180"/>
    </location>
</feature>
<feature type="region of interest" description="Disordered" evidence="1">
    <location>
        <begin position="130"/>
        <end position="180"/>
    </location>
</feature>
<dbReference type="AlphaFoldDB" id="T1KRB4"/>
<evidence type="ECO:0000313" key="4">
    <source>
        <dbReference type="Proteomes" id="UP000015104"/>
    </source>
</evidence>
<evidence type="ECO:0000256" key="2">
    <source>
        <dbReference type="SAM" id="SignalP"/>
    </source>
</evidence>
<dbReference type="EnsemblMetazoa" id="tetur18g02940.1">
    <property type="protein sequence ID" value="tetur18g02940.1"/>
    <property type="gene ID" value="tetur18g02940"/>
</dbReference>
<evidence type="ECO:0000313" key="3">
    <source>
        <dbReference type="EnsemblMetazoa" id="tetur18g02940.1"/>
    </source>
</evidence>
<evidence type="ECO:0000256" key="1">
    <source>
        <dbReference type="SAM" id="MobiDB-lite"/>
    </source>
</evidence>